<dbReference type="InterPro" id="IPR004012">
    <property type="entry name" value="Run_dom"/>
</dbReference>
<dbReference type="FunFam" id="1.20.58.900:FF:000002">
    <property type="entry name" value="small G protein signaling modulator 1"/>
    <property type="match status" value="1"/>
</dbReference>
<protein>
    <submittedName>
        <fullName evidence="8">Small G protein signaling modulator 2</fullName>
    </submittedName>
</protein>
<dbReference type="Pfam" id="PF00566">
    <property type="entry name" value="RabGAP-TBC"/>
    <property type="match status" value="1"/>
</dbReference>
<dbReference type="EMBL" id="KL504845">
    <property type="protein sequence ID" value="KFO84462.1"/>
    <property type="molecule type" value="Genomic_DNA"/>
</dbReference>
<evidence type="ECO:0000256" key="4">
    <source>
        <dbReference type="ARBA" id="ARBA00034124"/>
    </source>
</evidence>
<dbReference type="InterPro" id="IPR021935">
    <property type="entry name" value="SGSM1/2_RBD"/>
</dbReference>
<comment type="similarity">
    <text evidence="4">Belongs to the RUTBC family.</text>
</comment>
<feature type="domain" description="Rab-GAP TBC" evidence="6">
    <location>
        <begin position="548"/>
        <end position="928"/>
    </location>
</feature>
<dbReference type="InterPro" id="IPR047345">
    <property type="entry name" value="RUN_SGSM2"/>
</dbReference>
<dbReference type="FunFam" id="2.30.29.230:FF:000001">
    <property type="entry name" value="Small G protein signaling modulator 2"/>
    <property type="match status" value="1"/>
</dbReference>
<keyword evidence="9" id="KW-1185">Reference proteome</keyword>
<accession>A0A091GPL6</accession>
<evidence type="ECO:0000259" key="7">
    <source>
        <dbReference type="PROSITE" id="PS50826"/>
    </source>
</evidence>
<evidence type="ECO:0000256" key="3">
    <source>
        <dbReference type="ARBA" id="ARBA00022490"/>
    </source>
</evidence>
<dbReference type="InterPro" id="IPR037745">
    <property type="entry name" value="SGSM1/2"/>
</dbReference>
<dbReference type="CDD" id="cd17704">
    <property type="entry name" value="RUN_SGSM2"/>
    <property type="match status" value="1"/>
</dbReference>
<feature type="domain" description="RUN" evidence="7">
    <location>
        <begin position="15"/>
        <end position="172"/>
    </location>
</feature>
<dbReference type="InterPro" id="IPR035969">
    <property type="entry name" value="Rab-GAP_TBC_sf"/>
</dbReference>
<feature type="region of interest" description="Disordered" evidence="5">
    <location>
        <begin position="713"/>
        <end position="742"/>
    </location>
</feature>
<dbReference type="CDD" id="cd15784">
    <property type="entry name" value="PH_RUTBC"/>
    <property type="match status" value="1"/>
</dbReference>
<dbReference type="Gene3D" id="1.10.8.270">
    <property type="entry name" value="putative rabgap domain of human tbc1 domain family member 14 like domains"/>
    <property type="match status" value="1"/>
</dbReference>
<organism evidence="8 9">
    <name type="scientific">Buceros rhinoceros silvestris</name>
    <dbReference type="NCBI Taxonomy" id="175836"/>
    <lineage>
        <taxon>Eukaryota</taxon>
        <taxon>Metazoa</taxon>
        <taxon>Chordata</taxon>
        <taxon>Craniata</taxon>
        <taxon>Vertebrata</taxon>
        <taxon>Euteleostomi</taxon>
        <taxon>Archelosauria</taxon>
        <taxon>Archosauria</taxon>
        <taxon>Dinosauria</taxon>
        <taxon>Saurischia</taxon>
        <taxon>Theropoda</taxon>
        <taxon>Coelurosauria</taxon>
        <taxon>Aves</taxon>
        <taxon>Neognathae</taxon>
        <taxon>Neoaves</taxon>
        <taxon>Telluraves</taxon>
        <taxon>Coraciimorphae</taxon>
        <taxon>Bucerotiformes</taxon>
        <taxon>Bucerotidae</taxon>
        <taxon>Buceros</taxon>
    </lineage>
</organism>
<dbReference type="Pfam" id="PF02759">
    <property type="entry name" value="RUN"/>
    <property type="match status" value="1"/>
</dbReference>
<dbReference type="FunFam" id="1.10.472.80:FF:000004">
    <property type="entry name" value="Small G protein signaling modulator 1"/>
    <property type="match status" value="1"/>
</dbReference>
<dbReference type="SMART" id="SM00164">
    <property type="entry name" value="TBC"/>
    <property type="match status" value="1"/>
</dbReference>
<gene>
    <name evidence="8" type="ORF">N320_11921</name>
</gene>
<dbReference type="FunFam" id="1.10.8.270:FF:000006">
    <property type="entry name" value="Small G protein signaling modulator 2"/>
    <property type="match status" value="1"/>
</dbReference>
<dbReference type="InterPro" id="IPR037213">
    <property type="entry name" value="Run_dom_sf"/>
</dbReference>
<evidence type="ECO:0000313" key="8">
    <source>
        <dbReference type="EMBL" id="KFO84462.1"/>
    </source>
</evidence>
<keyword evidence="2" id="KW-0343">GTPase activation</keyword>
<evidence type="ECO:0000313" key="9">
    <source>
        <dbReference type="Proteomes" id="UP000054064"/>
    </source>
</evidence>
<dbReference type="Gene3D" id="1.20.58.900">
    <property type="match status" value="1"/>
</dbReference>
<keyword evidence="3" id="KW-0963">Cytoplasm</keyword>
<dbReference type="PANTHER" id="PTHR22957:SF194">
    <property type="entry name" value="SMALL G PROTEIN SIGNALING MODULATOR 2"/>
    <property type="match status" value="1"/>
</dbReference>
<dbReference type="Gene3D" id="1.10.472.80">
    <property type="entry name" value="Ypt/Rab-GAP domain of gyp1p, domain 3"/>
    <property type="match status" value="1"/>
</dbReference>
<dbReference type="PANTHER" id="PTHR22957">
    <property type="entry name" value="TBC1 DOMAIN FAMILY MEMBER GTPASE-ACTIVATING PROTEIN"/>
    <property type="match status" value="1"/>
</dbReference>
<evidence type="ECO:0000259" key="6">
    <source>
        <dbReference type="PROSITE" id="PS50086"/>
    </source>
</evidence>
<dbReference type="Pfam" id="PF12068">
    <property type="entry name" value="PH_RBD"/>
    <property type="match status" value="1"/>
</dbReference>
<proteinExistence type="inferred from homology"/>
<evidence type="ECO:0000256" key="1">
    <source>
        <dbReference type="ARBA" id="ARBA00004496"/>
    </source>
</evidence>
<dbReference type="Gene3D" id="2.30.29.230">
    <property type="match status" value="1"/>
</dbReference>
<dbReference type="SUPFAM" id="SSF140741">
    <property type="entry name" value="RUN domain-like"/>
    <property type="match status" value="1"/>
</dbReference>
<dbReference type="PROSITE" id="PS50086">
    <property type="entry name" value="TBC_RABGAP"/>
    <property type="match status" value="1"/>
</dbReference>
<dbReference type="SMART" id="SM00593">
    <property type="entry name" value="RUN"/>
    <property type="match status" value="1"/>
</dbReference>
<dbReference type="PROSITE" id="PS50826">
    <property type="entry name" value="RUN"/>
    <property type="match status" value="1"/>
</dbReference>
<feature type="non-terminal residue" evidence="8">
    <location>
        <position position="1"/>
    </location>
</feature>
<feature type="non-terminal residue" evidence="8">
    <location>
        <position position="995"/>
    </location>
</feature>
<evidence type="ECO:0000256" key="2">
    <source>
        <dbReference type="ARBA" id="ARBA00022468"/>
    </source>
</evidence>
<feature type="region of interest" description="Disordered" evidence="5">
    <location>
        <begin position="189"/>
        <end position="219"/>
    </location>
</feature>
<feature type="region of interest" description="Disordered" evidence="5">
    <location>
        <begin position="77"/>
        <end position="100"/>
    </location>
</feature>
<name>A0A091GPL6_BUCRH</name>
<dbReference type="GO" id="GO:0005096">
    <property type="term" value="F:GTPase activator activity"/>
    <property type="evidence" value="ECO:0007669"/>
    <property type="project" value="UniProtKB-KW"/>
</dbReference>
<reference evidence="8 9" key="1">
    <citation type="submission" date="2014-04" db="EMBL/GenBank/DDBJ databases">
        <title>Genome evolution of avian class.</title>
        <authorList>
            <person name="Zhang G."/>
            <person name="Li C."/>
        </authorList>
    </citation>
    <scope>NUCLEOTIDE SEQUENCE [LARGE SCALE GENOMIC DNA]</scope>
    <source>
        <strain evidence="8">BGI_N320</strain>
    </source>
</reference>
<evidence type="ECO:0000256" key="5">
    <source>
        <dbReference type="SAM" id="MobiDB-lite"/>
    </source>
</evidence>
<feature type="compositionally biased region" description="Polar residues" evidence="5">
    <location>
        <begin position="77"/>
        <end position="86"/>
    </location>
</feature>
<sequence>VKQIMEEAVTRKFVHEDSSHIIALCGVVEACLLHMLKRRAAGFLRTDKVAALFTKVGKTYAVAGDVCKKVQELQQQVESRKNQPNGQEPLKRQGSTTSKTPVLTPQAIKHIWVRTALIEKVLDKIVQYIVDNCSKYYEKEALLADPVCGPILASLLVGPCALEYTKLKTADHYWTDPSADELVQRHRIHGVHGRQDSPSKRPALGIRKRHSSGSSSEDRFAASAREYVESLHQNSRTHLLYGKNNVLVQPKDDLEAIPGYLSLHQSAESLTLKWTPNQLMNGTLGDSELEKSVYWDYALIVPLSQIVCIHCHQQPESRWTLVLVSQDGTQRPPLHFPQGGHLLAFLSCLENGLLPRGQLEPPLWSQQGKGKVFPKLRKRNSYRSVDLEEMPAEDTSTDYVFRIIYPGHKHDNNASEMIEMQGFGPSLLSWQLEHCSQGSSCVSCSTSSSPYDMPSCCSCIHDRTPLKMLCESMKRQIVSRAFYGWLAYCRHLSTVRTHLSALVNHTIIPPDKPSSAAGGLTKEVWSKYQKDKKNYKELELLRRVYYGGVQHEIRKEVWPFLLGHYKFGMAKKEMDQVDEDIALRYQKVMAEWKACEVIVKQREKESHSATLAKFSSGSSIDSHVQRLIHRDSTISNDVFISIDETDSAERDSKGQDDPTFTVVSADTPAAVAAVEQQSVEFDSPDSGLPSSRNYSVASGILSSIDDGQSVSFEDGAEEEASIDLGRSDPDTPRLQKAKPAVLQSQDSVSDEQLCSQVDYLMDVASVCAASYTVELLDTVALNLHRIDKDVQRCDRNYWYFTADNLEKLRNVMCSYVWEHLEVGYVQGMCDLLAPLMVILDNDQLAYSCFSHLMKRMSQNFPNGGAMDTHFANMRSLIQILDSELFELMHQNGDYTHFYFCYRWFLLDFKRELLYEDVFTVWEVIWAAKHISSEHFVLFIALALVEVYREIIRDNNMDFTDIIKFFNEMAEHHNAEEILRIARDLVYKVQTLIENK</sequence>
<dbReference type="Proteomes" id="UP000054064">
    <property type="component" value="Unassembled WGS sequence"/>
</dbReference>
<dbReference type="GO" id="GO:0031410">
    <property type="term" value="C:cytoplasmic vesicle"/>
    <property type="evidence" value="ECO:0007669"/>
    <property type="project" value="UniProtKB-ARBA"/>
</dbReference>
<dbReference type="AlphaFoldDB" id="A0A091GPL6"/>
<comment type="subcellular location">
    <subcellularLocation>
        <location evidence="1">Cytoplasm</location>
    </subcellularLocation>
</comment>
<dbReference type="SUPFAM" id="SSF47923">
    <property type="entry name" value="Ypt/Rab-GAP domain of gyp1p"/>
    <property type="match status" value="2"/>
</dbReference>
<dbReference type="InterPro" id="IPR000195">
    <property type="entry name" value="Rab-GAP-TBC_dom"/>
</dbReference>